<dbReference type="HAMAP" id="MF_00757">
    <property type="entry name" value="RNase_P_4"/>
    <property type="match status" value="1"/>
</dbReference>
<dbReference type="PIRSF" id="PIRSF004878">
    <property type="entry name" value="RNase_P_4"/>
    <property type="match status" value="1"/>
</dbReference>
<dbReference type="PANTHER" id="PTHR14742">
    <property type="entry name" value="RIBONUCLEASE P SUBUNIT P21"/>
    <property type="match status" value="1"/>
</dbReference>
<feature type="binding site" evidence="8">
    <location>
        <position position="63"/>
    </location>
    <ligand>
        <name>Zn(2+)</name>
        <dbReference type="ChEBI" id="CHEBI:29105"/>
    </ligand>
</feature>
<feature type="binding site" evidence="8">
    <location>
        <position position="66"/>
    </location>
    <ligand>
        <name>Zn(2+)</name>
        <dbReference type="ChEBI" id="CHEBI:29105"/>
    </ligand>
</feature>
<keyword evidence="1 8" id="KW-0963">Cytoplasm</keyword>
<comment type="caution">
    <text evidence="9">The sequence shown here is derived from an EMBL/GenBank/DDBJ whole genome shotgun (WGS) entry which is preliminary data.</text>
</comment>
<comment type="similarity">
    <text evidence="8">Belongs to the eukaryotic/archaeal RNase P protein component 4 family.</text>
</comment>
<evidence type="ECO:0000256" key="1">
    <source>
        <dbReference type="ARBA" id="ARBA00022490"/>
    </source>
</evidence>
<dbReference type="GO" id="GO:0008270">
    <property type="term" value="F:zinc ion binding"/>
    <property type="evidence" value="ECO:0007669"/>
    <property type="project" value="UniProtKB-UniRule"/>
</dbReference>
<keyword evidence="3 8" id="KW-0540">Nuclease</keyword>
<comment type="catalytic activity">
    <reaction evidence="8">
        <text>Endonucleolytic cleavage of RNA, removing 5'-extranucleotides from tRNA precursor.</text>
        <dbReference type="EC" id="3.1.26.5"/>
    </reaction>
</comment>
<dbReference type="PANTHER" id="PTHR14742:SF0">
    <property type="entry name" value="RIBONUCLEASE P PROTEIN SUBUNIT P21"/>
    <property type="match status" value="1"/>
</dbReference>
<sequence>MNKPKTKNFVEQLATERIERLFQLASEEFSYNPHYSHEWTKLALRIGTRNRVRMPDQLKTAYCKKCRSFLVEGKNKATTVQKNWIMIECQECHQRFKRKKPLNTTRPQ</sequence>
<keyword evidence="7 8" id="KW-0862">Zinc</keyword>
<dbReference type="EMBL" id="JAGVWC010000008">
    <property type="protein sequence ID" value="MBS3061254.1"/>
    <property type="molecule type" value="Genomic_DNA"/>
</dbReference>
<dbReference type="GO" id="GO:0030677">
    <property type="term" value="C:ribonuclease P complex"/>
    <property type="evidence" value="ECO:0007669"/>
    <property type="project" value="UniProtKB-UniRule"/>
</dbReference>
<keyword evidence="6 8" id="KW-0378">Hydrolase</keyword>
<evidence type="ECO:0000256" key="4">
    <source>
        <dbReference type="ARBA" id="ARBA00022723"/>
    </source>
</evidence>
<evidence type="ECO:0000256" key="8">
    <source>
        <dbReference type="HAMAP-Rule" id="MF_00757"/>
    </source>
</evidence>
<feature type="binding site" evidence="8">
    <location>
        <position position="92"/>
    </location>
    <ligand>
        <name>Zn(2+)</name>
        <dbReference type="ChEBI" id="CHEBI:29105"/>
    </ligand>
</feature>
<feature type="binding site" evidence="8">
    <location>
        <position position="89"/>
    </location>
    <ligand>
        <name>Zn(2+)</name>
        <dbReference type="ChEBI" id="CHEBI:29105"/>
    </ligand>
</feature>
<organism evidence="9 10">
    <name type="scientific">Candidatus Iainarchaeum sp</name>
    <dbReference type="NCBI Taxonomy" id="3101447"/>
    <lineage>
        <taxon>Archaea</taxon>
        <taxon>Candidatus Iainarchaeota</taxon>
        <taxon>Candidatus Iainarchaeia</taxon>
        <taxon>Candidatus Iainarchaeales</taxon>
        <taxon>Candidatus Iainarchaeaceae</taxon>
        <taxon>Candidatus Iainarchaeum</taxon>
    </lineage>
</organism>
<comment type="subcellular location">
    <subcellularLocation>
        <location evidence="8">Cytoplasm</location>
    </subcellularLocation>
</comment>
<evidence type="ECO:0000313" key="9">
    <source>
        <dbReference type="EMBL" id="MBS3061254.1"/>
    </source>
</evidence>
<evidence type="ECO:0000256" key="3">
    <source>
        <dbReference type="ARBA" id="ARBA00022722"/>
    </source>
</evidence>
<protein>
    <recommendedName>
        <fullName evidence="8">Ribonuclease P protein component 4</fullName>
        <shortName evidence="8">RNase P component 4</shortName>
        <ecNumber evidence="8">3.1.26.5</ecNumber>
    </recommendedName>
    <alternativeName>
        <fullName evidence="8">Rpp21</fullName>
    </alternativeName>
</protein>
<comment type="subunit">
    <text evidence="8">Consists of a catalytic RNA component and at least 4-5 protein subunits.</text>
</comment>
<comment type="function">
    <text evidence="8">Part of ribonuclease P, a protein complex that generates mature tRNA molecules by cleaving their 5'-ends.</text>
</comment>
<evidence type="ECO:0000256" key="7">
    <source>
        <dbReference type="ARBA" id="ARBA00022833"/>
    </source>
</evidence>
<dbReference type="InterPro" id="IPR016432">
    <property type="entry name" value="RNP4"/>
</dbReference>
<evidence type="ECO:0000313" key="10">
    <source>
        <dbReference type="Proteomes" id="UP000675968"/>
    </source>
</evidence>
<keyword evidence="5 8" id="KW-0255">Endonuclease</keyword>
<evidence type="ECO:0000256" key="5">
    <source>
        <dbReference type="ARBA" id="ARBA00022759"/>
    </source>
</evidence>
<dbReference type="Gene3D" id="1.20.5.420">
    <property type="entry name" value="Immunoglobulin FC, subunit C"/>
    <property type="match status" value="1"/>
</dbReference>
<proteinExistence type="inferred from homology"/>
<keyword evidence="2 8" id="KW-0819">tRNA processing</keyword>
<name>A0A8T4L436_9ARCH</name>
<dbReference type="EC" id="3.1.26.5" evidence="8"/>
<dbReference type="AlphaFoldDB" id="A0A8T4L436"/>
<keyword evidence="4 8" id="KW-0479">Metal-binding</keyword>
<gene>
    <name evidence="8" type="primary">rnp4</name>
    <name evidence="9" type="ORF">J4215_01585</name>
</gene>
<dbReference type="InterPro" id="IPR007175">
    <property type="entry name" value="Rpr2/Snm1/Rpp21"/>
</dbReference>
<reference evidence="9" key="1">
    <citation type="submission" date="2021-03" db="EMBL/GenBank/DDBJ databases">
        <authorList>
            <person name="Jaffe A."/>
        </authorList>
    </citation>
    <scope>NUCLEOTIDE SEQUENCE</scope>
    <source>
        <strain evidence="9">RIFCSPLOWO2_01_FULL_AR10_48_17</strain>
    </source>
</reference>
<comment type="cofactor">
    <cofactor evidence="8">
        <name>Zn(2+)</name>
        <dbReference type="ChEBI" id="CHEBI:29105"/>
    </cofactor>
    <text evidence="8">Binds 1 zinc ion per subunit.</text>
</comment>
<dbReference type="GO" id="GO:0004526">
    <property type="term" value="F:ribonuclease P activity"/>
    <property type="evidence" value="ECO:0007669"/>
    <property type="project" value="UniProtKB-UniRule"/>
</dbReference>
<evidence type="ECO:0000256" key="6">
    <source>
        <dbReference type="ARBA" id="ARBA00022801"/>
    </source>
</evidence>
<dbReference type="GO" id="GO:0001682">
    <property type="term" value="P:tRNA 5'-leader removal"/>
    <property type="evidence" value="ECO:0007669"/>
    <property type="project" value="UniProtKB-UniRule"/>
</dbReference>
<accession>A0A8T4L436</accession>
<dbReference type="Pfam" id="PF04032">
    <property type="entry name" value="Rpr2"/>
    <property type="match status" value="1"/>
</dbReference>
<dbReference type="GO" id="GO:0005737">
    <property type="term" value="C:cytoplasm"/>
    <property type="evidence" value="ECO:0007669"/>
    <property type="project" value="UniProtKB-SubCell"/>
</dbReference>
<dbReference type="Gene3D" id="6.20.50.20">
    <property type="match status" value="1"/>
</dbReference>
<reference evidence="9" key="2">
    <citation type="submission" date="2021-05" db="EMBL/GenBank/DDBJ databases">
        <title>Protein family content uncovers lineage relationships and bacterial pathway maintenance mechanisms in DPANN archaea.</title>
        <authorList>
            <person name="Castelle C.J."/>
            <person name="Meheust R."/>
            <person name="Jaffe A.L."/>
            <person name="Seitz K."/>
            <person name="Gong X."/>
            <person name="Baker B.J."/>
            <person name="Banfield J.F."/>
        </authorList>
    </citation>
    <scope>NUCLEOTIDE SEQUENCE</scope>
    <source>
        <strain evidence="9">RIFCSPLOWO2_01_FULL_AR10_48_17</strain>
    </source>
</reference>
<dbReference type="Proteomes" id="UP000675968">
    <property type="component" value="Unassembled WGS sequence"/>
</dbReference>
<evidence type="ECO:0000256" key="2">
    <source>
        <dbReference type="ARBA" id="ARBA00022694"/>
    </source>
</evidence>